<evidence type="ECO:0000313" key="1">
    <source>
        <dbReference type="Proteomes" id="UP000036681"/>
    </source>
</evidence>
<sequence>MERKYLRPNKMRPVPLGEDFWKELAMKQVPPGLASSAESAQEAHRQDVLLASDVANEVNTTIRNNRKIIETAVLKEIAPTAVNIMGNQYDNLISLSFDQDEILRTEEDKRRKMREKIINSALNK</sequence>
<dbReference type="WBParaSite" id="ALUE_0001234201-mRNA-1">
    <property type="protein sequence ID" value="ALUE_0001234201-mRNA-1"/>
    <property type="gene ID" value="ALUE_0001234201"/>
</dbReference>
<reference evidence="2" key="1">
    <citation type="submission" date="2017-02" db="UniProtKB">
        <authorList>
            <consortium name="WormBaseParasite"/>
        </authorList>
    </citation>
    <scope>IDENTIFICATION</scope>
</reference>
<evidence type="ECO:0000313" key="2">
    <source>
        <dbReference type="WBParaSite" id="ALUE_0001234201-mRNA-1"/>
    </source>
</evidence>
<accession>A0A0M3I5T5</accession>
<organism evidence="1 2">
    <name type="scientific">Ascaris lumbricoides</name>
    <name type="common">Giant roundworm</name>
    <dbReference type="NCBI Taxonomy" id="6252"/>
    <lineage>
        <taxon>Eukaryota</taxon>
        <taxon>Metazoa</taxon>
        <taxon>Ecdysozoa</taxon>
        <taxon>Nematoda</taxon>
        <taxon>Chromadorea</taxon>
        <taxon>Rhabditida</taxon>
        <taxon>Spirurina</taxon>
        <taxon>Ascaridomorpha</taxon>
        <taxon>Ascaridoidea</taxon>
        <taxon>Ascarididae</taxon>
        <taxon>Ascaris</taxon>
    </lineage>
</organism>
<dbReference type="AlphaFoldDB" id="A0A0M3I5T5"/>
<protein>
    <submittedName>
        <fullName evidence="2">Phage protein</fullName>
    </submittedName>
</protein>
<proteinExistence type="predicted"/>
<keyword evidence="1" id="KW-1185">Reference proteome</keyword>
<name>A0A0M3I5T5_ASCLU</name>
<dbReference type="Proteomes" id="UP000036681">
    <property type="component" value="Unplaced"/>
</dbReference>